<dbReference type="GO" id="GO:0051500">
    <property type="term" value="F:D-tyrosyl-tRNA(Tyr) deacylase activity"/>
    <property type="evidence" value="ECO:0007669"/>
    <property type="project" value="TreeGrafter"/>
</dbReference>
<keyword evidence="2" id="KW-0378">Hydrolase</keyword>
<comment type="domain">
    <text evidence="2">A Gly-cisPro motif from one monomer fits into the active site of the other monomer to allow specific chiral rejection of L-amino acids.</text>
</comment>
<comment type="catalytic activity">
    <reaction evidence="2">
        <text>glycyl-tRNA(Ala) + H2O = tRNA(Ala) + glycine + H(+)</text>
        <dbReference type="Rhea" id="RHEA:53744"/>
        <dbReference type="Rhea" id="RHEA-COMP:9657"/>
        <dbReference type="Rhea" id="RHEA-COMP:13640"/>
        <dbReference type="ChEBI" id="CHEBI:15377"/>
        <dbReference type="ChEBI" id="CHEBI:15378"/>
        <dbReference type="ChEBI" id="CHEBI:57305"/>
        <dbReference type="ChEBI" id="CHEBI:78442"/>
        <dbReference type="ChEBI" id="CHEBI:78522"/>
    </reaction>
</comment>
<dbReference type="InterPro" id="IPR023509">
    <property type="entry name" value="DTD-like_sf"/>
</dbReference>
<keyword evidence="2" id="KW-0820">tRNA-binding</keyword>
<comment type="catalytic activity">
    <reaction evidence="2">
        <text>a D-aminoacyl-tRNA + H2O = a tRNA + a D-alpha-amino acid + H(+)</text>
        <dbReference type="Rhea" id="RHEA:13953"/>
        <dbReference type="Rhea" id="RHEA-COMP:10123"/>
        <dbReference type="Rhea" id="RHEA-COMP:10124"/>
        <dbReference type="ChEBI" id="CHEBI:15377"/>
        <dbReference type="ChEBI" id="CHEBI:15378"/>
        <dbReference type="ChEBI" id="CHEBI:59871"/>
        <dbReference type="ChEBI" id="CHEBI:78442"/>
        <dbReference type="ChEBI" id="CHEBI:79333"/>
        <dbReference type="EC" id="3.1.1.96"/>
    </reaction>
</comment>
<comment type="subcellular location">
    <subcellularLocation>
        <location evidence="2">Cytoplasm</location>
    </subcellularLocation>
</comment>
<dbReference type="FunFam" id="3.50.80.10:FF:000001">
    <property type="entry name" value="D-aminoacyl-tRNA deacylase"/>
    <property type="match status" value="1"/>
</dbReference>
<dbReference type="GO" id="GO:0000049">
    <property type="term" value="F:tRNA binding"/>
    <property type="evidence" value="ECO:0007669"/>
    <property type="project" value="UniProtKB-UniRule"/>
</dbReference>
<dbReference type="GO" id="GO:0005737">
    <property type="term" value="C:cytoplasm"/>
    <property type="evidence" value="ECO:0007669"/>
    <property type="project" value="UniProtKB-SubCell"/>
</dbReference>
<protein>
    <recommendedName>
        <fullName evidence="2">D-aminoacyl-tRNA deacylase</fullName>
        <shortName evidence="2">DTD</shortName>
        <ecNumber evidence="2">3.1.1.96</ecNumber>
    </recommendedName>
    <alternativeName>
        <fullName evidence="2">Gly-tRNA(Ala) deacylase</fullName>
        <ecNumber evidence="2">3.1.1.-</ecNumber>
    </alternativeName>
</protein>
<comment type="similarity">
    <text evidence="1 2">Belongs to the DTD family.</text>
</comment>
<keyword evidence="2" id="KW-0963">Cytoplasm</keyword>
<comment type="subunit">
    <text evidence="2">Homodimer.</text>
</comment>
<evidence type="ECO:0000313" key="4">
    <source>
        <dbReference type="Proteomes" id="UP000242263"/>
    </source>
</evidence>
<dbReference type="HAMAP" id="MF_00518">
    <property type="entry name" value="Deacylase_Dtd"/>
    <property type="match status" value="1"/>
</dbReference>
<dbReference type="AlphaFoldDB" id="A0A2I1M634"/>
<evidence type="ECO:0000256" key="2">
    <source>
        <dbReference type="HAMAP-Rule" id="MF_00518"/>
    </source>
</evidence>
<gene>
    <name evidence="2" type="primary">dtd</name>
    <name evidence="3" type="ORF">CYJ32_04290</name>
</gene>
<reference evidence="3 4" key="1">
    <citation type="submission" date="2017-12" db="EMBL/GenBank/DDBJ databases">
        <title>Phylogenetic diversity of female urinary microbiome.</title>
        <authorList>
            <person name="Thomas-White K."/>
            <person name="Wolfe A.J."/>
        </authorList>
    </citation>
    <scope>NUCLEOTIDE SEQUENCE [LARGE SCALE GENOMIC DNA]</scope>
    <source>
        <strain evidence="3 4">UMB0064</strain>
    </source>
</reference>
<sequence>MRIVVQKVSQASVMIDADENQPETLEFNNLAEDERSINHGFVLLVGVEDADTDADVAWAAKKIAHMRIFEDDLGKMNRSILDVHGSILSISQFTVYANVKRGNRPSFTEAGSPEHAEKLWKQFNATLTKEYGIDVKTGIFASHMHVSLNNDGPVTIIVDSAIMRG</sequence>
<dbReference type="GO" id="GO:0019478">
    <property type="term" value="P:D-amino acid catabolic process"/>
    <property type="evidence" value="ECO:0007669"/>
    <property type="project" value="UniProtKB-UniRule"/>
</dbReference>
<dbReference type="PANTHER" id="PTHR10472:SF5">
    <property type="entry name" value="D-AMINOACYL-TRNA DEACYLASE 1"/>
    <property type="match status" value="1"/>
</dbReference>
<dbReference type="InterPro" id="IPR003732">
    <property type="entry name" value="Daa-tRNA_deacyls_DTD"/>
</dbReference>
<dbReference type="NCBIfam" id="TIGR00256">
    <property type="entry name" value="D-aminoacyl-tRNA deacylase"/>
    <property type="match status" value="1"/>
</dbReference>
<dbReference type="PANTHER" id="PTHR10472">
    <property type="entry name" value="D-TYROSYL-TRNA TYR DEACYLASE"/>
    <property type="match status" value="1"/>
</dbReference>
<dbReference type="Proteomes" id="UP000242263">
    <property type="component" value="Unassembled WGS sequence"/>
</dbReference>
<dbReference type="EC" id="3.1.1.96" evidence="2"/>
<evidence type="ECO:0000256" key="1">
    <source>
        <dbReference type="ARBA" id="ARBA00009673"/>
    </source>
</evidence>
<comment type="function">
    <text evidence="2">An aminoacyl-tRNA editing enzyme that deacylates mischarged D-aminoacyl-tRNAs. Also deacylates mischarged glycyl-tRNA(Ala), protecting cells against glycine mischarging by AlaRS. Acts via tRNA-based rather than protein-based catalysis; rejects L-amino acids rather than detecting D-amino acids in the active site. By recycling D-aminoacyl-tRNA to D-amino acids and free tRNA molecules, this enzyme counteracts the toxicity associated with the formation of D-aminoacyl-tRNA entities in vivo and helps enforce protein L-homochirality.</text>
</comment>
<dbReference type="GO" id="GO:0106026">
    <property type="term" value="F:Gly-tRNA(Ala) deacylase activity"/>
    <property type="evidence" value="ECO:0007669"/>
    <property type="project" value="UniProtKB-UniRule"/>
</dbReference>
<proteinExistence type="inferred from homology"/>
<dbReference type="EMBL" id="PKGU01000002">
    <property type="protein sequence ID" value="PKZ15586.1"/>
    <property type="molecule type" value="Genomic_DNA"/>
</dbReference>
<feature type="short sequence motif" description="Gly-cisPro motif, important for rejection of L-amino acids" evidence="2">
    <location>
        <begin position="152"/>
        <end position="153"/>
    </location>
</feature>
<dbReference type="GO" id="GO:0043908">
    <property type="term" value="F:Ser(Gly)-tRNA(Ala) hydrolase activity"/>
    <property type="evidence" value="ECO:0007669"/>
    <property type="project" value="UniProtKB-UniRule"/>
</dbReference>
<accession>A0A2I1M634</accession>
<dbReference type="Pfam" id="PF02580">
    <property type="entry name" value="Tyr_Deacylase"/>
    <property type="match status" value="1"/>
</dbReference>
<name>A0A2I1M634_9BIFI</name>
<dbReference type="GeneID" id="35869168"/>
<evidence type="ECO:0000313" key="3">
    <source>
        <dbReference type="EMBL" id="PKZ15586.1"/>
    </source>
</evidence>
<dbReference type="Gene3D" id="3.50.80.10">
    <property type="entry name" value="D-tyrosyl-tRNA(Tyr) deacylase"/>
    <property type="match status" value="1"/>
</dbReference>
<keyword evidence="2" id="KW-0694">RNA-binding</keyword>
<dbReference type="EC" id="3.1.1.-" evidence="2"/>
<organism evidence="3 4">
    <name type="scientific">Alloscardovia omnicolens</name>
    <dbReference type="NCBI Taxonomy" id="419015"/>
    <lineage>
        <taxon>Bacteria</taxon>
        <taxon>Bacillati</taxon>
        <taxon>Actinomycetota</taxon>
        <taxon>Actinomycetes</taxon>
        <taxon>Bifidobacteriales</taxon>
        <taxon>Bifidobacteriaceae</taxon>
        <taxon>Alloscardovia</taxon>
    </lineage>
</organism>
<dbReference type="SUPFAM" id="SSF69500">
    <property type="entry name" value="DTD-like"/>
    <property type="match status" value="1"/>
</dbReference>
<dbReference type="RefSeq" id="WP_021618160.1">
    <property type="nucleotide sequence ID" value="NZ_CAUPEW010000001.1"/>
</dbReference>
<comment type="caution">
    <text evidence="3">The sequence shown here is derived from an EMBL/GenBank/DDBJ whole genome shotgun (WGS) entry which is preliminary data.</text>
</comment>